<proteinExistence type="predicted"/>
<protein>
    <submittedName>
        <fullName evidence="1">Uncharacterized protein</fullName>
    </submittedName>
</protein>
<gene>
    <name evidence="1" type="ORF">ASPSYDRAFT_39395</name>
</gene>
<accession>A0A1L9TYZ2</accession>
<dbReference type="AlphaFoldDB" id="A0A1L9TYZ2"/>
<evidence type="ECO:0000313" key="1">
    <source>
        <dbReference type="EMBL" id="OJJ64654.1"/>
    </source>
</evidence>
<keyword evidence="2" id="KW-1185">Reference proteome</keyword>
<name>A0A1L9TYZ2_9EURO</name>
<dbReference type="RefSeq" id="XP_040708460.1">
    <property type="nucleotide sequence ID" value="XM_040845888.1"/>
</dbReference>
<organism evidence="1 2">
    <name type="scientific">Aspergillus sydowii CBS 593.65</name>
    <dbReference type="NCBI Taxonomy" id="1036612"/>
    <lineage>
        <taxon>Eukaryota</taxon>
        <taxon>Fungi</taxon>
        <taxon>Dikarya</taxon>
        <taxon>Ascomycota</taxon>
        <taxon>Pezizomycotina</taxon>
        <taxon>Eurotiomycetes</taxon>
        <taxon>Eurotiomycetidae</taxon>
        <taxon>Eurotiales</taxon>
        <taxon>Aspergillaceae</taxon>
        <taxon>Aspergillus</taxon>
        <taxon>Aspergillus subgen. Nidulantes</taxon>
    </lineage>
</organism>
<sequence length="129" mass="14347">MPDPSSNQTTLLQKHRPRRALNYCRTPAPIKLATLRSQLIGGSRFWQFSSFPLWPFSEGRRCAISRHSPGFTLSSCTIQQAPELVMPALSGFAPVIICKIREREKVGQYGSLPFTHSFVALCTRAPSGV</sequence>
<dbReference type="Proteomes" id="UP000184356">
    <property type="component" value="Unassembled WGS sequence"/>
</dbReference>
<dbReference type="EMBL" id="KV878582">
    <property type="protein sequence ID" value="OJJ64654.1"/>
    <property type="molecule type" value="Genomic_DNA"/>
</dbReference>
<dbReference type="VEuPathDB" id="FungiDB:ASPSYDRAFT_39395"/>
<evidence type="ECO:0000313" key="2">
    <source>
        <dbReference type="Proteomes" id="UP000184356"/>
    </source>
</evidence>
<dbReference type="GeneID" id="63761961"/>
<reference evidence="2" key="1">
    <citation type="journal article" date="2017" name="Genome Biol.">
        <title>Comparative genomics reveals high biological diversity and specific adaptations in the industrially and medically important fungal genus Aspergillus.</title>
        <authorList>
            <person name="de Vries R.P."/>
            <person name="Riley R."/>
            <person name="Wiebenga A."/>
            <person name="Aguilar-Osorio G."/>
            <person name="Amillis S."/>
            <person name="Uchima C.A."/>
            <person name="Anderluh G."/>
            <person name="Asadollahi M."/>
            <person name="Askin M."/>
            <person name="Barry K."/>
            <person name="Battaglia E."/>
            <person name="Bayram O."/>
            <person name="Benocci T."/>
            <person name="Braus-Stromeyer S.A."/>
            <person name="Caldana C."/>
            <person name="Canovas D."/>
            <person name="Cerqueira G.C."/>
            <person name="Chen F."/>
            <person name="Chen W."/>
            <person name="Choi C."/>
            <person name="Clum A."/>
            <person name="Dos Santos R.A."/>
            <person name="Damasio A.R."/>
            <person name="Diallinas G."/>
            <person name="Emri T."/>
            <person name="Fekete E."/>
            <person name="Flipphi M."/>
            <person name="Freyberg S."/>
            <person name="Gallo A."/>
            <person name="Gournas C."/>
            <person name="Habgood R."/>
            <person name="Hainaut M."/>
            <person name="Harispe M.L."/>
            <person name="Henrissat B."/>
            <person name="Hilden K.S."/>
            <person name="Hope R."/>
            <person name="Hossain A."/>
            <person name="Karabika E."/>
            <person name="Karaffa L."/>
            <person name="Karanyi Z."/>
            <person name="Krasevec N."/>
            <person name="Kuo A."/>
            <person name="Kusch H."/>
            <person name="LaButti K."/>
            <person name="Lagendijk E.L."/>
            <person name="Lapidus A."/>
            <person name="Levasseur A."/>
            <person name="Lindquist E."/>
            <person name="Lipzen A."/>
            <person name="Logrieco A.F."/>
            <person name="MacCabe A."/>
            <person name="Maekelae M.R."/>
            <person name="Malavazi I."/>
            <person name="Melin P."/>
            <person name="Meyer V."/>
            <person name="Mielnichuk N."/>
            <person name="Miskei M."/>
            <person name="Molnar A.P."/>
            <person name="Mule G."/>
            <person name="Ngan C.Y."/>
            <person name="Orejas M."/>
            <person name="Orosz E."/>
            <person name="Ouedraogo J.P."/>
            <person name="Overkamp K.M."/>
            <person name="Park H.-S."/>
            <person name="Perrone G."/>
            <person name="Piumi F."/>
            <person name="Punt P.J."/>
            <person name="Ram A.F."/>
            <person name="Ramon A."/>
            <person name="Rauscher S."/>
            <person name="Record E."/>
            <person name="Riano-Pachon D.M."/>
            <person name="Robert V."/>
            <person name="Roehrig J."/>
            <person name="Ruller R."/>
            <person name="Salamov A."/>
            <person name="Salih N.S."/>
            <person name="Samson R.A."/>
            <person name="Sandor E."/>
            <person name="Sanguinetti M."/>
            <person name="Schuetze T."/>
            <person name="Sepcic K."/>
            <person name="Shelest E."/>
            <person name="Sherlock G."/>
            <person name="Sophianopoulou V."/>
            <person name="Squina F.M."/>
            <person name="Sun H."/>
            <person name="Susca A."/>
            <person name="Todd R.B."/>
            <person name="Tsang A."/>
            <person name="Unkles S.E."/>
            <person name="van de Wiele N."/>
            <person name="van Rossen-Uffink D."/>
            <person name="Oliveira J.V."/>
            <person name="Vesth T.C."/>
            <person name="Visser J."/>
            <person name="Yu J.-H."/>
            <person name="Zhou M."/>
            <person name="Andersen M.R."/>
            <person name="Archer D.B."/>
            <person name="Baker S.E."/>
            <person name="Benoit I."/>
            <person name="Brakhage A.A."/>
            <person name="Braus G.H."/>
            <person name="Fischer R."/>
            <person name="Frisvad J.C."/>
            <person name="Goldman G.H."/>
            <person name="Houbraken J."/>
            <person name="Oakley B."/>
            <person name="Pocsi I."/>
            <person name="Scazzocchio C."/>
            <person name="Seiboth B."/>
            <person name="vanKuyk P.A."/>
            <person name="Wortman J."/>
            <person name="Dyer P.S."/>
            <person name="Grigoriev I.V."/>
        </authorList>
    </citation>
    <scope>NUCLEOTIDE SEQUENCE [LARGE SCALE GENOMIC DNA]</scope>
    <source>
        <strain evidence="2">CBS 593.65</strain>
    </source>
</reference>